<reference evidence="1" key="1">
    <citation type="thesis" date="2020" institute="Technische Universitat Dresden" country="Dresden, Germany">
        <title>The Agarolytic System of Microbulbifer elongatus PORT2, Isolated from Batu Karas, Pangandaran West Java Indonesia.</title>
        <authorList>
            <person name="Anggraeni S.R."/>
        </authorList>
    </citation>
    <scope>NUCLEOTIDE SEQUENCE</scope>
    <source>
        <strain evidence="1">PORT2</strain>
    </source>
</reference>
<dbReference type="RefSeq" id="WP_255875900.1">
    <property type="nucleotide sequence ID" value="NZ_JACASI010000045.1"/>
</dbReference>
<accession>A0ABT1P4F7</accession>
<dbReference type="Proteomes" id="UP001205566">
    <property type="component" value="Unassembled WGS sequence"/>
</dbReference>
<proteinExistence type="predicted"/>
<dbReference type="EMBL" id="JACASI010000045">
    <property type="protein sequence ID" value="MCQ3830998.1"/>
    <property type="molecule type" value="Genomic_DNA"/>
</dbReference>
<protein>
    <submittedName>
        <fullName evidence="1">DUF4862 family protein</fullName>
    </submittedName>
</protein>
<organism evidence="1 2">
    <name type="scientific">Microbulbifer elongatus</name>
    <dbReference type="NCBI Taxonomy" id="86173"/>
    <lineage>
        <taxon>Bacteria</taxon>
        <taxon>Pseudomonadati</taxon>
        <taxon>Pseudomonadota</taxon>
        <taxon>Gammaproteobacteria</taxon>
        <taxon>Cellvibrionales</taxon>
        <taxon>Microbulbiferaceae</taxon>
        <taxon>Microbulbifer</taxon>
    </lineage>
</organism>
<evidence type="ECO:0000313" key="1">
    <source>
        <dbReference type="EMBL" id="MCQ3830998.1"/>
    </source>
</evidence>
<keyword evidence="2" id="KW-1185">Reference proteome</keyword>
<dbReference type="InterPro" id="IPR032344">
    <property type="entry name" value="DUF4862"/>
</dbReference>
<dbReference type="Pfam" id="PF16154">
    <property type="entry name" value="DUF4862"/>
    <property type="match status" value="1"/>
</dbReference>
<evidence type="ECO:0000313" key="2">
    <source>
        <dbReference type="Proteomes" id="UP001205566"/>
    </source>
</evidence>
<sequence>MKTILAAYATAPVTDDWQPELHARYLDGIKQLSSIRGIEHPFTGQLHPHDDDWFLQNIDPNWDFVFTGVPGIMGRLGKNPHFGIASDNPEGRAEGIAFYQQMRAAVHKLNAHLGRKAVDFIQLHTSPNRTGSASSVASLVESLKEIQSWDWDGAELVIEHCDAFVEGTQPEKGFLTLEEEIQAVSEVNRACGCEIGLSVNWGRSALETRSVQGPLQHLQAAREAGLLRGFMFSGISDQDTPYGVWRDTHMPPAEIFEGGSFAEGSLLTAEQMKASLEVADWSSLDFLGIKIGVRPQDLGADARVAYNRDALAALDLFTKG</sequence>
<comment type="caution">
    <text evidence="1">The sequence shown here is derived from an EMBL/GenBank/DDBJ whole genome shotgun (WGS) entry which is preliminary data.</text>
</comment>
<name>A0ABT1P4F7_9GAMM</name>
<gene>
    <name evidence="1" type="ORF">HXX02_16280</name>
</gene>